<evidence type="ECO:0000313" key="1">
    <source>
        <dbReference type="EMBL" id="KAB1866265.1"/>
    </source>
</evidence>
<gene>
    <name evidence="1" type="ORF">F6A08_00030</name>
</gene>
<keyword evidence="2" id="KW-1185">Reference proteome</keyword>
<dbReference type="GeneID" id="77474809"/>
<dbReference type="InterPro" id="IPR011006">
    <property type="entry name" value="CheY-like_superfamily"/>
</dbReference>
<comment type="caution">
    <text evidence="1">The sequence shown here is derived from an EMBL/GenBank/DDBJ whole genome shotgun (WGS) entry which is preliminary data.</text>
</comment>
<dbReference type="RefSeq" id="WP_151458240.1">
    <property type="nucleotide sequence ID" value="NZ_WAAO01000001.1"/>
</dbReference>
<evidence type="ECO:0008006" key="3">
    <source>
        <dbReference type="Google" id="ProtNLM"/>
    </source>
</evidence>
<dbReference type="Proteomes" id="UP000478836">
    <property type="component" value="Unassembled WGS sequence"/>
</dbReference>
<dbReference type="EMBL" id="WAAO01000001">
    <property type="protein sequence ID" value="KAB1866265.1"/>
    <property type="molecule type" value="Genomic_DNA"/>
</dbReference>
<reference evidence="2" key="1">
    <citation type="submission" date="2019-09" db="EMBL/GenBank/DDBJ databases">
        <title>Whole genome sequencing of Microbacterium maritypicum.</title>
        <authorList>
            <person name="Lenchi N."/>
        </authorList>
    </citation>
    <scope>NUCLEOTIDE SEQUENCE [LARGE SCALE GENOMIC DNA]</scope>
    <source>
        <strain evidence="2">G1</strain>
    </source>
</reference>
<name>A0ABQ6V761_9MICO</name>
<dbReference type="SUPFAM" id="SSF52172">
    <property type="entry name" value="CheY-like"/>
    <property type="match status" value="1"/>
</dbReference>
<sequence>MSNELVKILLIEDNIELAELARAEIFDAFEDDKEMSIALDVENDFDRGYERASTGGYDLIVLDLRREDAAGDDDDAGQRTFTNIRGARFIPIVFWTALPDHVADKVKPPFVTVAKKTALDQVPLLIREAVKSHAAHAMRAIEASVSEVLRQHMWDELAPNWDEYSGTPDEASLSQVLISRLARVLEAKNNEQFTSHPHHRYVYPPAAEHRAPGDVLMRGGEGDATWWIVLTPACDFIPRKDGIPNAERVVLAAATPVEDADKYKAWAKKIDDKSNWSILRRDILTATHSRFSYLPAFRDIPDLVVDLQHLASEPISRIAEYRAVASLAGPFAEALLAQHSHYAGRIGIPDLNVDLIRQRFEASIEAELLAASAVDTLQPTEADDR</sequence>
<accession>A0ABQ6V761</accession>
<organism evidence="1 2">
    <name type="scientific">Microbacterium algeriense</name>
    <dbReference type="NCBI Taxonomy" id="2615184"/>
    <lineage>
        <taxon>Bacteria</taxon>
        <taxon>Bacillati</taxon>
        <taxon>Actinomycetota</taxon>
        <taxon>Actinomycetes</taxon>
        <taxon>Micrococcales</taxon>
        <taxon>Microbacteriaceae</taxon>
        <taxon>Microbacterium</taxon>
    </lineage>
</organism>
<proteinExistence type="predicted"/>
<evidence type="ECO:0000313" key="2">
    <source>
        <dbReference type="Proteomes" id="UP000478836"/>
    </source>
</evidence>
<protein>
    <recommendedName>
        <fullName evidence="3">Response regulator</fullName>
    </recommendedName>
</protein>